<feature type="transmembrane region" description="Helical" evidence="6">
    <location>
        <begin position="180"/>
        <end position="200"/>
    </location>
</feature>
<dbReference type="PANTHER" id="PTHR30250:SF27">
    <property type="entry name" value="POLYSACCHARIDE BIOSYNTHESIS PROTEIN"/>
    <property type="match status" value="1"/>
</dbReference>
<evidence type="ECO:0000256" key="6">
    <source>
        <dbReference type="SAM" id="Phobius"/>
    </source>
</evidence>
<dbReference type="OrthoDB" id="19148at2157"/>
<dbReference type="EMBL" id="FQWV01000001">
    <property type="protein sequence ID" value="SHG37696.1"/>
    <property type="molecule type" value="Genomic_DNA"/>
</dbReference>
<feature type="transmembrane region" description="Helical" evidence="6">
    <location>
        <begin position="80"/>
        <end position="101"/>
    </location>
</feature>
<dbReference type="PANTHER" id="PTHR30250">
    <property type="entry name" value="PST FAMILY PREDICTED COLANIC ACID TRANSPORTER"/>
    <property type="match status" value="1"/>
</dbReference>
<feature type="transmembrane region" description="Helical" evidence="6">
    <location>
        <begin position="154"/>
        <end position="174"/>
    </location>
</feature>
<evidence type="ECO:0000256" key="1">
    <source>
        <dbReference type="ARBA" id="ARBA00004651"/>
    </source>
</evidence>
<gene>
    <name evidence="7" type="ORF">SAMN05443636_0025</name>
</gene>
<organism evidence="7 8">
    <name type="scientific">Halobaculum gomorrense</name>
    <dbReference type="NCBI Taxonomy" id="43928"/>
    <lineage>
        <taxon>Archaea</taxon>
        <taxon>Methanobacteriati</taxon>
        <taxon>Methanobacteriota</taxon>
        <taxon>Stenosarchaea group</taxon>
        <taxon>Halobacteria</taxon>
        <taxon>Halobacteriales</taxon>
        <taxon>Haloferacaceae</taxon>
        <taxon>Halobaculum</taxon>
    </lineage>
</organism>
<evidence type="ECO:0000313" key="7">
    <source>
        <dbReference type="EMBL" id="SHG37696.1"/>
    </source>
</evidence>
<reference evidence="7 8" key="1">
    <citation type="submission" date="2016-11" db="EMBL/GenBank/DDBJ databases">
        <authorList>
            <person name="Jaros S."/>
            <person name="Januszkiewicz K."/>
            <person name="Wedrychowicz H."/>
        </authorList>
    </citation>
    <scope>NUCLEOTIDE SEQUENCE [LARGE SCALE GENOMIC DNA]</scope>
    <source>
        <strain evidence="7 8">DSM 9297</strain>
    </source>
</reference>
<dbReference type="STRING" id="43928.SAMN05443636_0025"/>
<feature type="transmembrane region" description="Helical" evidence="6">
    <location>
        <begin position="421"/>
        <end position="438"/>
    </location>
</feature>
<comment type="subcellular location">
    <subcellularLocation>
        <location evidence="1">Cell membrane</location>
        <topology evidence="1">Multi-pass membrane protein</topology>
    </subcellularLocation>
</comment>
<keyword evidence="3 6" id="KW-0812">Transmembrane</keyword>
<dbReference type="AlphaFoldDB" id="A0A1M5JAT5"/>
<evidence type="ECO:0000256" key="4">
    <source>
        <dbReference type="ARBA" id="ARBA00022989"/>
    </source>
</evidence>
<feature type="transmembrane region" description="Helical" evidence="6">
    <location>
        <begin position="38"/>
        <end position="59"/>
    </location>
</feature>
<feature type="transmembrane region" description="Helical" evidence="6">
    <location>
        <begin position="121"/>
        <end position="142"/>
    </location>
</feature>
<dbReference type="GO" id="GO:0005886">
    <property type="term" value="C:plasma membrane"/>
    <property type="evidence" value="ECO:0007669"/>
    <property type="project" value="UniProtKB-SubCell"/>
</dbReference>
<keyword evidence="8" id="KW-1185">Reference proteome</keyword>
<keyword evidence="5 6" id="KW-0472">Membrane</keyword>
<evidence type="ECO:0000256" key="5">
    <source>
        <dbReference type="ARBA" id="ARBA00023136"/>
    </source>
</evidence>
<feature type="transmembrane region" description="Helical" evidence="6">
    <location>
        <begin position="299"/>
        <end position="323"/>
    </location>
</feature>
<name>A0A1M5JAT5_9EURY</name>
<accession>A0A1M5JAT5</accession>
<evidence type="ECO:0000256" key="3">
    <source>
        <dbReference type="ARBA" id="ARBA00022692"/>
    </source>
</evidence>
<feature type="transmembrane region" description="Helical" evidence="6">
    <location>
        <begin position="450"/>
        <end position="469"/>
    </location>
</feature>
<evidence type="ECO:0000313" key="8">
    <source>
        <dbReference type="Proteomes" id="UP000184357"/>
    </source>
</evidence>
<dbReference type="Proteomes" id="UP000184357">
    <property type="component" value="Unassembled WGS sequence"/>
</dbReference>
<protein>
    <submittedName>
        <fullName evidence="7">Membrane protein involved in the export of O-antigen and teichoic acid</fullName>
    </submittedName>
</protein>
<dbReference type="Pfam" id="PF01943">
    <property type="entry name" value="Polysacc_synt"/>
    <property type="match status" value="1"/>
</dbReference>
<feature type="transmembrane region" description="Helical" evidence="6">
    <location>
        <begin position="335"/>
        <end position="354"/>
    </location>
</feature>
<dbReference type="InterPro" id="IPR002797">
    <property type="entry name" value="Polysacc_synth"/>
</dbReference>
<keyword evidence="4 6" id="KW-1133">Transmembrane helix</keyword>
<proteinExistence type="predicted"/>
<feature type="transmembrane region" description="Helical" evidence="6">
    <location>
        <begin position="374"/>
        <end position="400"/>
    </location>
</feature>
<evidence type="ECO:0000256" key="2">
    <source>
        <dbReference type="ARBA" id="ARBA00022475"/>
    </source>
</evidence>
<dbReference type="RefSeq" id="WP_073306303.1">
    <property type="nucleotide sequence ID" value="NZ_FQWV01000001.1"/>
</dbReference>
<dbReference type="InterPro" id="IPR050833">
    <property type="entry name" value="Poly_Biosynth_Transport"/>
</dbReference>
<keyword evidence="2" id="KW-1003">Cell membrane</keyword>
<sequence>MSNILRLFSIALVGALIGKSIRYLTNVLIGRFFGPEALGVFTTGVVLLSIGSVVGRFGLDNTAQKYIPIYNSDENKEKTFSIISICLISSFSLSLLISGIGYLSLKQFSILQSDTGDVLKIFLLGIAPYSVMTVGMAATRGFKETKYAVYIRDFGQSITALAGVILVTITLHSIKLLAVVYVISTALGAALSIIFLVRLVEYKPSFELNVDIKELVGYSVPVLFVAVVNQALSWTDILMLNILENNYAVGQYQAIFQTSATLMLLQQSANAIFPSYASDYYHNSNKSPLSNIYTGMTKYLIWLGVAGGGFLYLYSGPVLSIFGSGFTGLERGLRVLVIGQLFAVGFGLGGPFLIMAGYERSEFINSTISALLNIILNFILIARYGVIGAAVATASTIVVVNTLRIIQVKYFIGIHPFSRSYWKGAASSVSAIIAMFLLRDILGNSLRTALIAGAIGLATFILLTILLGVDAEDESLIRALK</sequence>